<feature type="compositionally biased region" description="Basic residues" evidence="1">
    <location>
        <begin position="82"/>
        <end position="93"/>
    </location>
</feature>
<feature type="region of interest" description="Disordered" evidence="1">
    <location>
        <begin position="505"/>
        <end position="524"/>
    </location>
</feature>
<feature type="compositionally biased region" description="Basic and acidic residues" evidence="1">
    <location>
        <begin position="255"/>
        <end position="278"/>
    </location>
</feature>
<comment type="caution">
    <text evidence="2">The sequence shown here is derived from an EMBL/GenBank/DDBJ whole genome shotgun (WGS) entry which is preliminary data.</text>
</comment>
<evidence type="ECO:0000313" key="2">
    <source>
        <dbReference type="EMBL" id="OJD33088.1"/>
    </source>
</evidence>
<feature type="region of interest" description="Disordered" evidence="1">
    <location>
        <begin position="243"/>
        <end position="358"/>
    </location>
</feature>
<dbReference type="Proteomes" id="UP000183809">
    <property type="component" value="Unassembled WGS sequence"/>
</dbReference>
<feature type="compositionally biased region" description="Basic and acidic residues" evidence="1">
    <location>
        <begin position="310"/>
        <end position="331"/>
    </location>
</feature>
<feature type="compositionally biased region" description="Basic and acidic residues" evidence="1">
    <location>
        <begin position="435"/>
        <end position="444"/>
    </location>
</feature>
<feature type="compositionally biased region" description="Polar residues" evidence="1">
    <location>
        <begin position="475"/>
        <end position="494"/>
    </location>
</feature>
<dbReference type="EMBL" id="MNUE01000033">
    <property type="protein sequence ID" value="OJD33088.1"/>
    <property type="molecule type" value="Genomic_DNA"/>
</dbReference>
<feature type="region of interest" description="Disordered" evidence="1">
    <location>
        <begin position="21"/>
        <end position="156"/>
    </location>
</feature>
<feature type="compositionally biased region" description="Low complexity" evidence="1">
    <location>
        <begin position="105"/>
        <end position="119"/>
    </location>
</feature>
<feature type="compositionally biased region" description="Low complexity" evidence="1">
    <location>
        <begin position="38"/>
        <end position="47"/>
    </location>
</feature>
<feature type="region of interest" description="Disordered" evidence="1">
    <location>
        <begin position="384"/>
        <end position="494"/>
    </location>
</feature>
<feature type="compositionally biased region" description="Low complexity" evidence="1">
    <location>
        <begin position="21"/>
        <end position="30"/>
    </location>
</feature>
<accession>A0A1J9QXH2</accession>
<protein>
    <submittedName>
        <fullName evidence="2">Uncharacterized protein</fullName>
    </submittedName>
</protein>
<dbReference type="GeneID" id="31014756"/>
<feature type="compositionally biased region" description="Polar residues" evidence="1">
    <location>
        <begin position="64"/>
        <end position="78"/>
    </location>
</feature>
<dbReference type="AlphaFoldDB" id="A0A1J9QXH2"/>
<feature type="compositionally biased region" description="Basic and acidic residues" evidence="1">
    <location>
        <begin position="406"/>
        <end position="421"/>
    </location>
</feature>
<reference evidence="2 3" key="1">
    <citation type="submission" date="2016-10" db="EMBL/GenBank/DDBJ databases">
        <title>Proteomics and genomics reveal pathogen-plant mechanisms compatible with a hemibiotrophic lifestyle of Diplodia corticola.</title>
        <authorList>
            <person name="Fernandes I."/>
            <person name="De Jonge R."/>
            <person name="Van De Peer Y."/>
            <person name="Devreese B."/>
            <person name="Alves A."/>
            <person name="Esteves A.C."/>
        </authorList>
    </citation>
    <scope>NUCLEOTIDE SEQUENCE [LARGE SCALE GENOMIC DNA]</scope>
    <source>
        <strain evidence="2 3">CBS 112549</strain>
    </source>
</reference>
<dbReference type="RefSeq" id="XP_020129348.1">
    <property type="nucleotide sequence ID" value="XM_020274495.1"/>
</dbReference>
<organism evidence="2 3">
    <name type="scientific">Diplodia corticola</name>
    <dbReference type="NCBI Taxonomy" id="236234"/>
    <lineage>
        <taxon>Eukaryota</taxon>
        <taxon>Fungi</taxon>
        <taxon>Dikarya</taxon>
        <taxon>Ascomycota</taxon>
        <taxon>Pezizomycotina</taxon>
        <taxon>Dothideomycetes</taxon>
        <taxon>Dothideomycetes incertae sedis</taxon>
        <taxon>Botryosphaeriales</taxon>
        <taxon>Botryosphaeriaceae</taxon>
        <taxon>Diplodia</taxon>
    </lineage>
</organism>
<proteinExistence type="predicted"/>
<evidence type="ECO:0000313" key="3">
    <source>
        <dbReference type="Proteomes" id="UP000183809"/>
    </source>
</evidence>
<name>A0A1J9QXH2_9PEZI</name>
<feature type="compositionally biased region" description="Acidic residues" evidence="1">
    <location>
        <begin position="279"/>
        <end position="301"/>
    </location>
</feature>
<gene>
    <name evidence="2" type="ORF">BKCO1_330001</name>
</gene>
<sequence>MPPLPLLRPLPPQSFLRRPAWSAAAAAARPPCNPRRPCPAAAAPLRRSYSDFPTPDGARRPAATEQSNASTSHAQPTATRTKLAKPRLKRAKLPKPLNQEGNGVGAAAGAAASSSSRARTPAESTPGVKRRKPGREAQKQKKKKSSRPVEKPATVMKRLKKVDVDLEWKSMGDRPLDLKWRSVKGLGGQSRESGRLERLAQMVSPVRLVGGRAGGLRVGAITRDTIMDDATWQRLKQEVAQIGQEKPTAAEEVEVEVHEGLGEEQPDEKQNLEEKDLEEKDPEEKDPEEKDPEEKDPEEAEATVTYRPLQDLKARKPDPISVRERLRDAIGRMHSSLSAQIEDHPQPSRYRQNVEPATRSLHEQRLDELESLLVQASRRLNELKGYKPSGDDASPIISNVSPKTTRNRDIYEQDQTWKENPDSPVRAGVDGLVDTGKHPEDVAHPRRFLSRNPNRPLPHMTGTAIPAELYGPRKSPTSGVPNQQEGSDQEDGQSSLVEEVLGNVPEEHSAGNTDKFAKPSRDHTGSLVDEILKPTVTENQKQQAPLLSELFPELAHDSQNVQQPAPQERQVPKLSLDLQVQNFERRPELVERDEWTNKRMQALYVKDLVVVQLSGLSKNLAEADIRRLVPQSSKYIEGWSDPDFIKVIPVRDEETLERLDQYYVLFRNVRGARDFQKHVRELHVTTKRHSASSLLSALPHPPGFRDDHGVDIHAILQSYTLGPPASTSIYCSVVPYPYPRKLHQLLAQGGYGPIVGPANSLGASPDLSDADSIAQFSIAKVLLWFDGAQPSFNEVRKTIARDGKDRGLPWLVVGGTNSAEGVVRVNSNERKPVDNSGVRKVPSRYIVTLENKAEAQRFARRWQCSPFEFNAEGVYERAESPPKARTEVLW</sequence>
<evidence type="ECO:0000256" key="1">
    <source>
        <dbReference type="SAM" id="MobiDB-lite"/>
    </source>
</evidence>
<keyword evidence="3" id="KW-1185">Reference proteome</keyword>
<dbReference type="OrthoDB" id="5332316at2759"/>